<keyword evidence="1" id="KW-0812">Transmembrane</keyword>
<feature type="non-terminal residue" evidence="2">
    <location>
        <position position="1"/>
    </location>
</feature>
<protein>
    <submittedName>
        <fullName evidence="2">Putative ovule protein</fullName>
    </submittedName>
</protein>
<name>A0A0V0GGR4_SOLCH</name>
<evidence type="ECO:0000313" key="2">
    <source>
        <dbReference type="EMBL" id="JAP07128.1"/>
    </source>
</evidence>
<organism evidence="2">
    <name type="scientific">Solanum chacoense</name>
    <name type="common">Chaco potato</name>
    <dbReference type="NCBI Taxonomy" id="4108"/>
    <lineage>
        <taxon>Eukaryota</taxon>
        <taxon>Viridiplantae</taxon>
        <taxon>Streptophyta</taxon>
        <taxon>Embryophyta</taxon>
        <taxon>Tracheophyta</taxon>
        <taxon>Spermatophyta</taxon>
        <taxon>Magnoliopsida</taxon>
        <taxon>eudicotyledons</taxon>
        <taxon>Gunneridae</taxon>
        <taxon>Pentapetalae</taxon>
        <taxon>asterids</taxon>
        <taxon>lamiids</taxon>
        <taxon>Solanales</taxon>
        <taxon>Solanaceae</taxon>
        <taxon>Solanoideae</taxon>
        <taxon>Solaneae</taxon>
        <taxon>Solanum</taxon>
    </lineage>
</organism>
<keyword evidence="1" id="KW-1133">Transmembrane helix</keyword>
<evidence type="ECO:0000256" key="1">
    <source>
        <dbReference type="SAM" id="Phobius"/>
    </source>
</evidence>
<accession>A0A0V0GGR4</accession>
<proteinExistence type="predicted"/>
<keyword evidence="1" id="KW-0472">Membrane</keyword>
<feature type="transmembrane region" description="Helical" evidence="1">
    <location>
        <begin position="27"/>
        <end position="44"/>
    </location>
</feature>
<reference evidence="2" key="1">
    <citation type="submission" date="2015-12" db="EMBL/GenBank/DDBJ databases">
        <title>Gene expression during late stages of embryo sac development: a critical building block for successful pollen-pistil interactions.</title>
        <authorList>
            <person name="Liu Y."/>
            <person name="Joly V."/>
            <person name="Sabar M."/>
            <person name="Matton D.P."/>
        </authorList>
    </citation>
    <scope>NUCLEOTIDE SEQUENCE</scope>
</reference>
<dbReference type="AlphaFoldDB" id="A0A0V0GGR4"/>
<sequence>REKHGEKQAISEIQRKWKSIGSVNEKRIVVLLLLIFVGFERFFISGKDLRWINRLFRSPANVHFSPVSLPPVGKRRRKKRRRKCVLGGIYD</sequence>
<dbReference type="EMBL" id="GEDG01039400">
    <property type="protein sequence ID" value="JAP07128.1"/>
    <property type="molecule type" value="Transcribed_RNA"/>
</dbReference>